<keyword evidence="1 2" id="KW-0560">Oxidoreductase</keyword>
<dbReference type="InterPro" id="IPR050425">
    <property type="entry name" value="NAD(P)_dehydrat-like"/>
</dbReference>
<dbReference type="GO" id="GO:0016616">
    <property type="term" value="F:oxidoreductase activity, acting on the CH-OH group of donors, NAD or NADP as acceptor"/>
    <property type="evidence" value="ECO:0007669"/>
    <property type="project" value="InterPro"/>
</dbReference>
<proteinExistence type="inferred from homology"/>
<reference evidence="4 5" key="1">
    <citation type="submission" date="2021-07" db="EMBL/GenBank/DDBJ databases">
        <title>The Aristolochia fimbriata genome: insights into angiosperm evolution, floral development and chemical biosynthesis.</title>
        <authorList>
            <person name="Jiao Y."/>
        </authorList>
    </citation>
    <scope>NUCLEOTIDE SEQUENCE [LARGE SCALE GENOMIC DNA]</scope>
    <source>
        <strain evidence="4">IBCAS-2021</strain>
        <tissue evidence="4">Leaf</tissue>
    </source>
</reference>
<evidence type="ECO:0000256" key="2">
    <source>
        <dbReference type="RuleBase" id="RU004475"/>
    </source>
</evidence>
<dbReference type="SUPFAM" id="SSF51735">
    <property type="entry name" value="NAD(P)-binding Rossmann-fold domains"/>
    <property type="match status" value="1"/>
</dbReference>
<dbReference type="GO" id="GO:0006694">
    <property type="term" value="P:steroid biosynthetic process"/>
    <property type="evidence" value="ECO:0007669"/>
    <property type="project" value="InterPro"/>
</dbReference>
<dbReference type="InterPro" id="IPR036291">
    <property type="entry name" value="NAD(P)-bd_dom_sf"/>
</dbReference>
<feature type="domain" description="3-beta hydroxysteroid dehydrogenase/isomerase" evidence="3">
    <location>
        <begin position="59"/>
        <end position="180"/>
    </location>
</feature>
<keyword evidence="5" id="KW-1185">Reference proteome</keyword>
<dbReference type="Pfam" id="PF01073">
    <property type="entry name" value="3Beta_HSD"/>
    <property type="match status" value="1"/>
</dbReference>
<evidence type="ECO:0000259" key="3">
    <source>
        <dbReference type="Pfam" id="PF01073"/>
    </source>
</evidence>
<evidence type="ECO:0000256" key="1">
    <source>
        <dbReference type="ARBA" id="ARBA00023002"/>
    </source>
</evidence>
<dbReference type="AlphaFoldDB" id="A0AAV7EQJ4"/>
<accession>A0AAV7EQJ4</accession>
<dbReference type="Gene3D" id="3.40.50.720">
    <property type="entry name" value="NAD(P)-binding Rossmann-like Domain"/>
    <property type="match status" value="1"/>
</dbReference>
<comment type="caution">
    <text evidence="4">The sequence shown here is derived from an EMBL/GenBank/DDBJ whole genome shotgun (WGS) entry which is preliminary data.</text>
</comment>
<dbReference type="EMBL" id="JAINDJ010000004">
    <property type="protein sequence ID" value="KAG9449942.1"/>
    <property type="molecule type" value="Genomic_DNA"/>
</dbReference>
<comment type="similarity">
    <text evidence="2">Belongs to the 3-beta-HSD family.</text>
</comment>
<evidence type="ECO:0000313" key="4">
    <source>
        <dbReference type="EMBL" id="KAG9449942.1"/>
    </source>
</evidence>
<dbReference type="InterPro" id="IPR002225">
    <property type="entry name" value="3Beta_OHSteriod_DH/Estase"/>
</dbReference>
<gene>
    <name evidence="4" type="ORF">H6P81_009907</name>
</gene>
<name>A0AAV7EQJ4_ARIFI</name>
<organism evidence="4 5">
    <name type="scientific">Aristolochia fimbriata</name>
    <name type="common">White veined hardy Dutchman's pipe vine</name>
    <dbReference type="NCBI Taxonomy" id="158543"/>
    <lineage>
        <taxon>Eukaryota</taxon>
        <taxon>Viridiplantae</taxon>
        <taxon>Streptophyta</taxon>
        <taxon>Embryophyta</taxon>
        <taxon>Tracheophyta</taxon>
        <taxon>Spermatophyta</taxon>
        <taxon>Magnoliopsida</taxon>
        <taxon>Magnoliidae</taxon>
        <taxon>Piperales</taxon>
        <taxon>Aristolochiaceae</taxon>
        <taxon>Aristolochia</taxon>
    </lineage>
</organism>
<protein>
    <recommendedName>
        <fullName evidence="3">3-beta hydroxysteroid dehydrogenase/isomerase domain-containing protein</fullName>
    </recommendedName>
</protein>
<evidence type="ECO:0000313" key="5">
    <source>
        <dbReference type="Proteomes" id="UP000825729"/>
    </source>
</evidence>
<dbReference type="PANTHER" id="PTHR10366">
    <property type="entry name" value="NAD DEPENDENT EPIMERASE/DEHYDRATASE"/>
    <property type="match status" value="1"/>
</dbReference>
<sequence length="356" mass="39813">MGIVRTVEGRKAELEEFHRGIMRTVPKARKWKEEDDDNYVGRDVVEPAADHESNKLVCVTSGTTLLGLAIVNRLLGRGYSVRITLENQEDLERLTEMDDSENCSRISVVMTQLTKLESLCEAFSGCSGVFHTSSFIDPAGLSGYTKNMADLECNAAEKVMEACARTESVRRCVFTSSLLACVWQANDIHHPDRPRLLDESCWSEETLCRDNKLWLALGKTKAERTAWRVAREADLKLTTVCPALLTSPQSSNRNSSATLAYLKGAKEMFRKRLLATVGVDKAAEAHVRVYEAQEACGRFICYDRVIDQDEDATQLTGTEEGVVSDMSGESQPLFRLSNSKLYNLLYPFSSCSRRHC</sequence>
<dbReference type="Proteomes" id="UP000825729">
    <property type="component" value="Unassembled WGS sequence"/>
</dbReference>
<dbReference type="PANTHER" id="PTHR10366:SF483">
    <property type="entry name" value="CINNAMOYL COA REDUCTASE-LIKE PROTEIN"/>
    <property type="match status" value="1"/>
</dbReference>